<feature type="transmembrane region" description="Helical" evidence="1">
    <location>
        <begin position="82"/>
        <end position="99"/>
    </location>
</feature>
<sequence length="103" mass="12142">MLIFFSGTAVQISVIIPHILIHYPDHDVCYISIHFLVFPFRHFFNKITISRGHIFYLLFFSCTSLGNVINAQLIREYALKSFLSEFIYVFMEIILSYRINDNS</sequence>
<reference evidence="2" key="2">
    <citation type="journal article" date="2006" name="PLoS Pathog.">
        <title>New perspectives on host-parasite interplay by comparative transcriptomic and proteomic analyses of Schistosoma japonicum.</title>
        <authorList>
            <person name="Liu F."/>
            <person name="Lu J."/>
            <person name="Hu W."/>
            <person name="Wang S.Y."/>
            <person name="Cui S.J."/>
            <person name="Chi M."/>
            <person name="Yan Q."/>
            <person name="Wang X.R."/>
            <person name="Song H.D."/>
            <person name="Xu X.N."/>
            <person name="Wang J.J."/>
            <person name="Zhang X.L."/>
            <person name="Zhang X."/>
            <person name="Wang Z.Q."/>
            <person name="Xue C.L."/>
            <person name="Brindley P.J."/>
            <person name="McManus D.P."/>
            <person name="Yang P.Y."/>
            <person name="Feng Z."/>
            <person name="Chen Z."/>
            <person name="Han Z.G."/>
        </authorList>
    </citation>
    <scope>NUCLEOTIDE SEQUENCE</scope>
</reference>
<dbReference type="EMBL" id="AY813640">
    <property type="protein sequence ID" value="AAW25372.1"/>
    <property type="molecule type" value="mRNA"/>
</dbReference>
<evidence type="ECO:0000313" key="2">
    <source>
        <dbReference type="EMBL" id="AAW25372.1"/>
    </source>
</evidence>
<keyword evidence="1" id="KW-0812">Transmembrane</keyword>
<accession>Q5DFN4</accession>
<name>Q5DFN4_SCHJA</name>
<proteinExistence type="evidence at transcript level"/>
<protein>
    <submittedName>
        <fullName evidence="2">SJCHGC03815 protein</fullName>
    </submittedName>
</protein>
<evidence type="ECO:0000256" key="1">
    <source>
        <dbReference type="SAM" id="Phobius"/>
    </source>
</evidence>
<keyword evidence="1" id="KW-1133">Transmembrane helix</keyword>
<dbReference type="AlphaFoldDB" id="Q5DFN4"/>
<organism evidence="2">
    <name type="scientific">Schistosoma japonicum</name>
    <name type="common">Blood fluke</name>
    <dbReference type="NCBI Taxonomy" id="6182"/>
    <lineage>
        <taxon>Eukaryota</taxon>
        <taxon>Metazoa</taxon>
        <taxon>Spiralia</taxon>
        <taxon>Lophotrochozoa</taxon>
        <taxon>Platyhelminthes</taxon>
        <taxon>Trematoda</taxon>
        <taxon>Digenea</taxon>
        <taxon>Strigeidida</taxon>
        <taxon>Schistosomatoidea</taxon>
        <taxon>Schistosomatidae</taxon>
        <taxon>Schistosoma</taxon>
    </lineage>
</organism>
<feature type="transmembrane region" description="Helical" evidence="1">
    <location>
        <begin position="53"/>
        <end position="70"/>
    </location>
</feature>
<keyword evidence="1" id="KW-0472">Membrane</keyword>
<reference evidence="2" key="1">
    <citation type="submission" date="2004-11" db="EMBL/GenBank/DDBJ databases">
        <title>The full-length cDNA sequences of Schistosoma japonicum genes.</title>
        <authorList>
            <person name="Han Z."/>
        </authorList>
    </citation>
    <scope>NUCLEOTIDE SEQUENCE</scope>
</reference>